<dbReference type="InterPro" id="IPR036537">
    <property type="entry name" value="Adaptor_Cbl_N_dom_sf"/>
</dbReference>
<gene>
    <name evidence="4" type="primary">LOC103720617</name>
</gene>
<accession>A0A8B7CXI8</accession>
<name>A0A8B7CXI8_PHODC</name>
<dbReference type="InterPro" id="IPR056694">
    <property type="entry name" value="DUF7792"/>
</dbReference>
<keyword evidence="3" id="KW-1185">Reference proteome</keyword>
<dbReference type="OrthoDB" id="7537227at2759"/>
<proteinExistence type="predicted"/>
<dbReference type="SUPFAM" id="SSF48371">
    <property type="entry name" value="ARM repeat"/>
    <property type="match status" value="1"/>
</dbReference>
<dbReference type="InterPro" id="IPR000225">
    <property type="entry name" value="Armadillo"/>
</dbReference>
<feature type="compositionally biased region" description="Polar residues" evidence="1">
    <location>
        <begin position="368"/>
        <end position="378"/>
    </location>
</feature>
<feature type="region of interest" description="Disordered" evidence="1">
    <location>
        <begin position="317"/>
        <end position="380"/>
    </location>
</feature>
<dbReference type="InterPro" id="IPR016024">
    <property type="entry name" value="ARM-type_fold"/>
</dbReference>
<dbReference type="KEGG" id="pda:103720617"/>
<dbReference type="SMART" id="SM00185">
    <property type="entry name" value="ARM"/>
    <property type="match status" value="4"/>
</dbReference>
<dbReference type="GO" id="GO:0007166">
    <property type="term" value="P:cell surface receptor signaling pathway"/>
    <property type="evidence" value="ECO:0007669"/>
    <property type="project" value="InterPro"/>
</dbReference>
<dbReference type="AlphaFoldDB" id="A0A8B7CXI8"/>
<feature type="domain" description="DUF7792" evidence="2">
    <location>
        <begin position="7"/>
        <end position="121"/>
    </location>
</feature>
<dbReference type="Proteomes" id="UP000228380">
    <property type="component" value="Chromosome 18"/>
</dbReference>
<dbReference type="Gene3D" id="1.20.930.20">
    <property type="entry name" value="Adaptor protein Cbl, N-terminal domain"/>
    <property type="match status" value="1"/>
</dbReference>
<evidence type="ECO:0000313" key="4">
    <source>
        <dbReference type="RefSeq" id="XP_008808639.2"/>
    </source>
</evidence>
<dbReference type="RefSeq" id="XP_008808639.2">
    <property type="nucleotide sequence ID" value="XM_008810417.3"/>
</dbReference>
<organism evidence="3 4">
    <name type="scientific">Phoenix dactylifera</name>
    <name type="common">Date palm</name>
    <dbReference type="NCBI Taxonomy" id="42345"/>
    <lineage>
        <taxon>Eukaryota</taxon>
        <taxon>Viridiplantae</taxon>
        <taxon>Streptophyta</taxon>
        <taxon>Embryophyta</taxon>
        <taxon>Tracheophyta</taxon>
        <taxon>Spermatophyta</taxon>
        <taxon>Magnoliopsida</taxon>
        <taxon>Liliopsida</taxon>
        <taxon>Arecaceae</taxon>
        <taxon>Coryphoideae</taxon>
        <taxon>Phoeniceae</taxon>
        <taxon>Phoenix</taxon>
    </lineage>
</organism>
<dbReference type="FunFam" id="1.25.10.10:FF:000543">
    <property type="entry name" value="Armadillo repeat only 2"/>
    <property type="match status" value="1"/>
</dbReference>
<dbReference type="PANTHER" id="PTHR46168:SF9">
    <property type="entry name" value="ARMADILLO REPEAT ONLY 2"/>
    <property type="match status" value="1"/>
</dbReference>
<feature type="compositionally biased region" description="Polar residues" evidence="1">
    <location>
        <begin position="321"/>
        <end position="361"/>
    </location>
</feature>
<dbReference type="InterPro" id="IPR011989">
    <property type="entry name" value="ARM-like"/>
</dbReference>
<dbReference type="GeneID" id="103720617"/>
<dbReference type="PANTHER" id="PTHR46168">
    <property type="entry name" value="ARMADILLO REPEAT ONLY 4"/>
    <property type="match status" value="1"/>
</dbReference>
<dbReference type="Gene3D" id="1.25.10.10">
    <property type="entry name" value="Leucine-rich Repeat Variant"/>
    <property type="match status" value="2"/>
</dbReference>
<dbReference type="Pfam" id="PF25055">
    <property type="entry name" value="DUF7792"/>
    <property type="match status" value="1"/>
</dbReference>
<protein>
    <submittedName>
        <fullName evidence="4">Uncharacterized protein LOC103720617</fullName>
    </submittedName>
</protein>
<evidence type="ECO:0000256" key="1">
    <source>
        <dbReference type="SAM" id="MobiDB-lite"/>
    </source>
</evidence>
<reference evidence="4" key="2">
    <citation type="submission" date="2025-08" db="UniProtKB">
        <authorList>
            <consortium name="RefSeq"/>
        </authorList>
    </citation>
    <scope>IDENTIFICATION</scope>
    <source>
        <tissue evidence="4">Young leaves</tissue>
    </source>
</reference>
<evidence type="ECO:0000313" key="3">
    <source>
        <dbReference type="Proteomes" id="UP000228380"/>
    </source>
</evidence>
<evidence type="ECO:0000259" key="2">
    <source>
        <dbReference type="Pfam" id="PF25055"/>
    </source>
</evidence>
<sequence length="637" mass="70039">MMGDGVKQILTKPIQLADQVTKWADETHLFKQECMEVKAKTERLAALLRQAARAELYERPARRIMDDTEQVLEKALSLVSKCRARGLMKRVFTIIPPGAFRKMCIQLDNSVGDVSWLIRVSTAAADDDFGHLGLPPIAQNEPILFLIWDQIATMITGSLDARADAAASLVSLARDNDRYGKLIIEEDGVGPLLRLVKEGRVEAQENAALAIGLLARDPESVEQMVLAGVCSVFAKVLKEGAMKVQAMVAWAVAELAANHPKCQDVFAQHNVIRLLVSHLAFETVQEHSKYAIPSKGMSIHSVVMANHAAVDHNSMPVDGPEQSQMQHPCGNQSQNSKNQMHKVIQSTMATNSSKTQSNATGTAGGPKHQQNASLNGTSIKGREFEDPATKAYMKAMAAKALWHLAKGNSAICKSITESKALLCFAVLLEKGADEVRYNSAMALMEICRVAEQDPDLRRSAFKPTSPAARAVVDQLLRIVEKAEYDDLLVPCIVALGCLSRTFRATETRIIGPLVRLLDEREGMDVKEATVALTKFACTENYLHVDHSKAIIDAGGAKHLVQLVYFGEQAQIPALILLCYIATHVPDSEALAQAEVLTVLEWSYKQAYMVQDRTVENLLHEAKTRLELYQSRSSRGYH</sequence>
<reference evidence="3" key="1">
    <citation type="journal article" date="2019" name="Nat. Commun.">
        <title>Genome-wide association mapping of date palm fruit traits.</title>
        <authorList>
            <person name="Hazzouri K.M."/>
            <person name="Gros-Balthazard M."/>
            <person name="Flowers J.M."/>
            <person name="Copetti D."/>
            <person name="Lemansour A."/>
            <person name="Lebrun M."/>
            <person name="Masmoudi K."/>
            <person name="Ferrand S."/>
            <person name="Dhar M.I."/>
            <person name="Fresquez Z.A."/>
            <person name="Rosas U."/>
            <person name="Zhang J."/>
            <person name="Talag J."/>
            <person name="Lee S."/>
            <person name="Kudrna D."/>
            <person name="Powell R.F."/>
            <person name="Leitch I.J."/>
            <person name="Krueger R.R."/>
            <person name="Wing R.A."/>
            <person name="Amiri K.M.A."/>
            <person name="Purugganan M.D."/>
        </authorList>
    </citation>
    <scope>NUCLEOTIDE SEQUENCE [LARGE SCALE GENOMIC DNA]</scope>
    <source>
        <strain evidence="3">cv. Khalas</strain>
    </source>
</reference>